<feature type="domain" description="DNA/pantothenate metabolism flavoprotein C-terminal" evidence="6">
    <location>
        <begin position="194"/>
        <end position="403"/>
    </location>
</feature>
<dbReference type="SUPFAM" id="SSF52507">
    <property type="entry name" value="Homo-oligomeric flavin-containing Cys decarboxylases, HFCD"/>
    <property type="match status" value="1"/>
</dbReference>
<evidence type="ECO:0000259" key="6">
    <source>
        <dbReference type="Pfam" id="PF04127"/>
    </source>
</evidence>
<comment type="catalytic activity">
    <reaction evidence="3 4">
        <text>N-[(R)-4-phosphopantothenoyl]-L-cysteine + H(+) = (R)-4'-phosphopantetheine + CO2</text>
        <dbReference type="Rhea" id="RHEA:16793"/>
        <dbReference type="ChEBI" id="CHEBI:15378"/>
        <dbReference type="ChEBI" id="CHEBI:16526"/>
        <dbReference type="ChEBI" id="CHEBI:59458"/>
        <dbReference type="ChEBI" id="CHEBI:61723"/>
        <dbReference type="EC" id="4.1.1.36"/>
    </reaction>
</comment>
<proteinExistence type="inferred from homology"/>
<feature type="region of interest" description="Phosphopantothenate--cysteine ligase" evidence="3">
    <location>
        <begin position="199"/>
        <end position="413"/>
    </location>
</feature>
<evidence type="ECO:0000259" key="5">
    <source>
        <dbReference type="Pfam" id="PF02441"/>
    </source>
</evidence>
<name>A0A839F2K5_9GAMM</name>
<dbReference type="GO" id="GO:0004632">
    <property type="term" value="F:phosphopantothenate--cysteine ligase activity"/>
    <property type="evidence" value="ECO:0007669"/>
    <property type="project" value="UniProtKB-UniRule"/>
</dbReference>
<dbReference type="RefSeq" id="WP_310735196.1">
    <property type="nucleotide sequence ID" value="NZ_JACGXL010000002.1"/>
</dbReference>
<dbReference type="AlphaFoldDB" id="A0A839F2K5"/>
<keyword evidence="3" id="KW-0460">Magnesium</keyword>
<comment type="cofactor">
    <cofactor evidence="3">
        <name>FMN</name>
        <dbReference type="ChEBI" id="CHEBI:58210"/>
    </cofactor>
    <text evidence="3">Binds 1 FMN per subunit.</text>
</comment>
<keyword evidence="3 4" id="KW-0288">FMN</keyword>
<dbReference type="UniPathway" id="UPA00241">
    <property type="reaction ID" value="UER00353"/>
</dbReference>
<dbReference type="Proteomes" id="UP000550401">
    <property type="component" value="Unassembled WGS sequence"/>
</dbReference>
<dbReference type="GO" id="GO:0015941">
    <property type="term" value="P:pantothenate catabolic process"/>
    <property type="evidence" value="ECO:0007669"/>
    <property type="project" value="InterPro"/>
</dbReference>
<sequence length="413" mass="43879">MPERFAPSREALAGVHVLLGVSGGIAAYKGAELVRRLRDAGAEVRVVLTENAARFVTPLTFQALSGHPVRTSLWDESAEAAMGHIELARWADEVVVAPASADLLARLAHGFADDLLATLCLATTAPMSVAPAMNQQMWANAATQANLAVLRERGVRVLGPGSGSQACGEFGAGRLLEADEIVARLVERRRPRDLEGVRFLVSAGPTYEDIDPVRFIGNRSSGRMGFAVAAAAAEAGATVTLVAGPVHLPTPRDVDRVDVRSARQMHDAVLARAGASDVFVAAAAVGDFRPRDIAPHKLKKATRDSGLELSLVQNPDILAEVAALDPRPFVVGFAAETERVEEYARAKLERKRLDLIAANEVGAELGFERDDNALLLLWPGGREALERGDKADLARALVARIARLRATSGGVNA</sequence>
<evidence type="ECO:0000313" key="8">
    <source>
        <dbReference type="Proteomes" id="UP000550401"/>
    </source>
</evidence>
<accession>A0A839F2K5</accession>
<dbReference type="Gene3D" id="3.40.50.10300">
    <property type="entry name" value="CoaB-like"/>
    <property type="match status" value="1"/>
</dbReference>
<feature type="binding site" evidence="3">
    <location>
        <position position="287"/>
    </location>
    <ligand>
        <name>CTP</name>
        <dbReference type="ChEBI" id="CHEBI:37563"/>
    </ligand>
</feature>
<evidence type="ECO:0000256" key="1">
    <source>
        <dbReference type="ARBA" id="ARBA00022793"/>
    </source>
</evidence>
<evidence type="ECO:0000256" key="2">
    <source>
        <dbReference type="ARBA" id="ARBA00023239"/>
    </source>
</evidence>
<feature type="binding site" evidence="3">
    <location>
        <position position="351"/>
    </location>
    <ligand>
        <name>CTP</name>
        <dbReference type="ChEBI" id="CHEBI:37563"/>
    </ligand>
</feature>
<dbReference type="HAMAP" id="MF_02225">
    <property type="entry name" value="CoaBC"/>
    <property type="match status" value="1"/>
</dbReference>
<dbReference type="InterPro" id="IPR007085">
    <property type="entry name" value="DNA/pantothenate-metab_flavo_C"/>
</dbReference>
<feature type="domain" description="Flavoprotein" evidence="5">
    <location>
        <begin position="16"/>
        <end position="186"/>
    </location>
</feature>
<comment type="pathway">
    <text evidence="3 4">Cofactor biosynthesis; coenzyme A biosynthesis; CoA from (R)-pantothenate: step 2/5.</text>
</comment>
<dbReference type="InterPro" id="IPR003382">
    <property type="entry name" value="Flavoprotein"/>
</dbReference>
<dbReference type="GO" id="GO:0010181">
    <property type="term" value="F:FMN binding"/>
    <property type="evidence" value="ECO:0007669"/>
    <property type="project" value="UniProtKB-UniRule"/>
</dbReference>
<keyword evidence="8" id="KW-1185">Reference proteome</keyword>
<dbReference type="EC" id="6.3.2.5" evidence="3"/>
<dbReference type="InterPro" id="IPR035929">
    <property type="entry name" value="CoaB-like_sf"/>
</dbReference>
<comment type="caution">
    <text evidence="3">Lacks conserved residue(s) required for the propagation of feature annotation.</text>
</comment>
<dbReference type="NCBIfam" id="TIGR00521">
    <property type="entry name" value="coaBC_dfp"/>
    <property type="match status" value="1"/>
</dbReference>
<comment type="function">
    <text evidence="4">Catalyzes two steps in the biosynthesis of coenzyme A. In the first step cysteine is conjugated to 4'-phosphopantothenate to form 4-phosphopantothenoylcysteine, in the latter compound is decarboxylated to form 4'-phosphopantotheine.</text>
</comment>
<dbReference type="GO" id="GO:0071513">
    <property type="term" value="C:phosphopantothenoylcysteine decarboxylase complex"/>
    <property type="evidence" value="ECO:0007669"/>
    <property type="project" value="TreeGrafter"/>
</dbReference>
<dbReference type="PANTHER" id="PTHR14359">
    <property type="entry name" value="HOMO-OLIGOMERIC FLAVIN CONTAINING CYS DECARBOXYLASE FAMILY"/>
    <property type="match status" value="1"/>
</dbReference>
<keyword evidence="3" id="KW-0479">Metal-binding</keyword>
<comment type="function">
    <text evidence="3">Catalyzes two sequential steps in the biosynthesis of coenzyme A. In the first step cysteine is conjugated to 4'-phosphopantothenate to form 4-phosphopantothenoylcysteine. In the second step the latter compound is decarboxylated to form 4'-phosphopantotheine.</text>
</comment>
<comment type="pathway">
    <text evidence="3 4">Cofactor biosynthesis; coenzyme A biosynthesis; CoA from (R)-pantothenate: step 3/5.</text>
</comment>
<protein>
    <recommendedName>
        <fullName evidence="3">Coenzyme A biosynthesis bifunctional protein CoaBC</fullName>
    </recommendedName>
    <alternativeName>
        <fullName evidence="3">DNA/pantothenate metabolism flavoprotein</fullName>
    </alternativeName>
    <alternativeName>
        <fullName evidence="3">Phosphopantothenoylcysteine synthetase/decarboxylase</fullName>
        <shortName evidence="3">PPCS-PPCDC</shortName>
    </alternativeName>
    <domain>
        <recommendedName>
            <fullName evidence="3">Phosphopantothenoylcysteine decarboxylase</fullName>
            <shortName evidence="3">PPC decarboxylase</shortName>
            <shortName evidence="3">PPC-DC</shortName>
            <ecNumber evidence="3">4.1.1.36</ecNumber>
        </recommendedName>
        <alternativeName>
            <fullName evidence="3">CoaC</fullName>
        </alternativeName>
    </domain>
    <domain>
        <recommendedName>
            <fullName evidence="3">Phosphopantothenate--cysteine ligase</fullName>
            <ecNumber evidence="3">6.3.2.5</ecNumber>
        </recommendedName>
        <alternativeName>
            <fullName evidence="3">CoaB</fullName>
        </alternativeName>
        <alternativeName>
            <fullName evidence="3">Phosphopantothenoylcysteine synthetase</fullName>
            <shortName evidence="3">PPC synthetase</shortName>
            <shortName evidence="3">PPC-S</shortName>
        </alternativeName>
    </domain>
</protein>
<dbReference type="EMBL" id="JACGXL010000002">
    <property type="protein sequence ID" value="MBA8887738.1"/>
    <property type="molecule type" value="Genomic_DNA"/>
</dbReference>
<comment type="similarity">
    <text evidence="3 4">In the C-terminal section; belongs to the PPC synthetase family.</text>
</comment>
<reference evidence="7 8" key="1">
    <citation type="submission" date="2020-07" db="EMBL/GenBank/DDBJ databases">
        <title>Genomic Encyclopedia of Type Strains, Phase IV (KMG-V): Genome sequencing to study the core and pangenomes of soil and plant-associated prokaryotes.</title>
        <authorList>
            <person name="Whitman W."/>
        </authorList>
    </citation>
    <scope>NUCLEOTIDE SEQUENCE [LARGE SCALE GENOMIC DNA]</scope>
    <source>
        <strain evidence="7 8">RH2WT43</strain>
    </source>
</reference>
<keyword evidence="1 3" id="KW-0210">Decarboxylase</keyword>
<comment type="catalytic activity">
    <reaction evidence="3 4">
        <text>(R)-4'-phosphopantothenate + L-cysteine + CTP = N-[(R)-4-phosphopantothenoyl]-L-cysteine + CMP + diphosphate + H(+)</text>
        <dbReference type="Rhea" id="RHEA:19397"/>
        <dbReference type="ChEBI" id="CHEBI:10986"/>
        <dbReference type="ChEBI" id="CHEBI:15378"/>
        <dbReference type="ChEBI" id="CHEBI:33019"/>
        <dbReference type="ChEBI" id="CHEBI:35235"/>
        <dbReference type="ChEBI" id="CHEBI:37563"/>
        <dbReference type="ChEBI" id="CHEBI:59458"/>
        <dbReference type="ChEBI" id="CHEBI:60377"/>
        <dbReference type="EC" id="6.3.2.5"/>
    </reaction>
</comment>
<evidence type="ECO:0000256" key="3">
    <source>
        <dbReference type="HAMAP-Rule" id="MF_02225"/>
    </source>
</evidence>
<gene>
    <name evidence="3" type="primary">coaBC</name>
    <name evidence="7" type="ORF">FHW12_001952</name>
</gene>
<dbReference type="InterPro" id="IPR036551">
    <property type="entry name" value="Flavin_trans-like"/>
</dbReference>
<dbReference type="GO" id="GO:0004633">
    <property type="term" value="F:phosphopantothenoylcysteine decarboxylase activity"/>
    <property type="evidence" value="ECO:0007669"/>
    <property type="project" value="UniProtKB-UniRule"/>
</dbReference>
<feature type="region of interest" description="Phosphopantothenoylcysteine decarboxylase" evidence="3">
    <location>
        <begin position="1"/>
        <end position="198"/>
    </location>
</feature>
<keyword evidence="3" id="KW-0511">Multifunctional enzyme</keyword>
<keyword evidence="3 4" id="KW-0436">Ligase</keyword>
<keyword evidence="3 4" id="KW-0285">Flavoprotein</keyword>
<comment type="similarity">
    <text evidence="3 4">In the N-terminal section; belongs to the HFCD (homo-oligomeric flavin containing Cys decarboxylase) superfamily.</text>
</comment>
<organism evidence="7 8">
    <name type="scientific">Dokdonella fugitiva</name>
    <dbReference type="NCBI Taxonomy" id="328517"/>
    <lineage>
        <taxon>Bacteria</taxon>
        <taxon>Pseudomonadati</taxon>
        <taxon>Pseudomonadota</taxon>
        <taxon>Gammaproteobacteria</taxon>
        <taxon>Lysobacterales</taxon>
        <taxon>Rhodanobacteraceae</taxon>
        <taxon>Dokdonella</taxon>
    </lineage>
</organism>
<dbReference type="Pfam" id="PF04127">
    <property type="entry name" value="DFP"/>
    <property type="match status" value="1"/>
</dbReference>
<dbReference type="Gene3D" id="3.40.50.1950">
    <property type="entry name" value="Flavin prenyltransferase-like"/>
    <property type="match status" value="1"/>
</dbReference>
<feature type="active site" description="Proton donor" evidence="3">
    <location>
        <position position="167"/>
    </location>
</feature>
<evidence type="ECO:0000313" key="7">
    <source>
        <dbReference type="EMBL" id="MBA8887738.1"/>
    </source>
</evidence>
<feature type="binding site" evidence="3">
    <location>
        <position position="297"/>
    </location>
    <ligand>
        <name>CTP</name>
        <dbReference type="ChEBI" id="CHEBI:37563"/>
    </ligand>
</feature>
<dbReference type="EC" id="4.1.1.36" evidence="3"/>
<feature type="binding site" evidence="3">
    <location>
        <position position="347"/>
    </location>
    <ligand>
        <name>CTP</name>
        <dbReference type="ChEBI" id="CHEBI:37563"/>
    </ligand>
</feature>
<comment type="cofactor">
    <cofactor evidence="3">
        <name>Mg(2+)</name>
        <dbReference type="ChEBI" id="CHEBI:18420"/>
    </cofactor>
</comment>
<dbReference type="GO" id="GO:0015937">
    <property type="term" value="P:coenzyme A biosynthetic process"/>
    <property type="evidence" value="ECO:0007669"/>
    <property type="project" value="UniProtKB-UniRule"/>
</dbReference>
<dbReference type="InterPro" id="IPR005252">
    <property type="entry name" value="CoaBC"/>
</dbReference>
<feature type="binding site" evidence="3">
    <location>
        <position position="333"/>
    </location>
    <ligand>
        <name>CTP</name>
        <dbReference type="ChEBI" id="CHEBI:37563"/>
    </ligand>
</feature>
<evidence type="ECO:0000256" key="4">
    <source>
        <dbReference type="RuleBase" id="RU364078"/>
    </source>
</evidence>
<dbReference type="GO" id="GO:0046872">
    <property type="term" value="F:metal ion binding"/>
    <property type="evidence" value="ECO:0007669"/>
    <property type="project" value="UniProtKB-KW"/>
</dbReference>
<dbReference type="Pfam" id="PF02441">
    <property type="entry name" value="Flavoprotein"/>
    <property type="match status" value="1"/>
</dbReference>
<feature type="binding site" evidence="3">
    <location>
        <begin position="315"/>
        <end position="318"/>
    </location>
    <ligand>
        <name>CTP</name>
        <dbReference type="ChEBI" id="CHEBI:37563"/>
    </ligand>
</feature>
<dbReference type="SUPFAM" id="SSF102645">
    <property type="entry name" value="CoaB-like"/>
    <property type="match status" value="1"/>
</dbReference>
<keyword evidence="2 3" id="KW-0456">Lyase</keyword>
<comment type="caution">
    <text evidence="7">The sequence shown here is derived from an EMBL/GenBank/DDBJ whole genome shotgun (WGS) entry which is preliminary data.</text>
</comment>
<dbReference type="PANTHER" id="PTHR14359:SF6">
    <property type="entry name" value="PHOSPHOPANTOTHENOYLCYSTEINE DECARBOXYLASE"/>
    <property type="match status" value="1"/>
</dbReference>